<keyword evidence="3" id="KW-1185">Reference proteome</keyword>
<dbReference type="Proteomes" id="UP001317532">
    <property type="component" value="Chromosome"/>
</dbReference>
<reference evidence="2 3" key="1">
    <citation type="journal article" date="2022" name="ISME Commun">
        <title>Vulcanimicrobium alpinus gen. nov. sp. nov., the first cultivated representative of the candidate phylum 'Eremiobacterota', is a metabolically versatile aerobic anoxygenic phototroph.</title>
        <authorList>
            <person name="Yabe S."/>
            <person name="Muto K."/>
            <person name="Abe K."/>
            <person name="Yokota A."/>
            <person name="Staudigel H."/>
            <person name="Tebo B.M."/>
        </authorList>
    </citation>
    <scope>NUCLEOTIDE SEQUENCE [LARGE SCALE GENOMIC DNA]</scope>
    <source>
        <strain evidence="2 3">WC8-2</strain>
    </source>
</reference>
<organism evidence="2 3">
    <name type="scientific">Vulcanimicrobium alpinum</name>
    <dbReference type="NCBI Taxonomy" id="3016050"/>
    <lineage>
        <taxon>Bacteria</taxon>
        <taxon>Bacillati</taxon>
        <taxon>Vulcanimicrobiota</taxon>
        <taxon>Vulcanimicrobiia</taxon>
        <taxon>Vulcanimicrobiales</taxon>
        <taxon>Vulcanimicrobiaceae</taxon>
        <taxon>Vulcanimicrobium</taxon>
    </lineage>
</organism>
<dbReference type="AlphaFoldDB" id="A0AAN1Y082"/>
<feature type="region of interest" description="Disordered" evidence="1">
    <location>
        <begin position="1"/>
        <end position="45"/>
    </location>
</feature>
<feature type="compositionally biased region" description="Basic and acidic residues" evidence="1">
    <location>
        <begin position="15"/>
        <end position="37"/>
    </location>
</feature>
<gene>
    <name evidence="2" type="ORF">WPS_35200</name>
</gene>
<dbReference type="KEGG" id="vab:WPS_35200"/>
<name>A0AAN1Y082_UNVUL</name>
<dbReference type="EMBL" id="AP025523">
    <property type="protein sequence ID" value="BDE08244.1"/>
    <property type="molecule type" value="Genomic_DNA"/>
</dbReference>
<protein>
    <submittedName>
        <fullName evidence="2">Uncharacterized protein</fullName>
    </submittedName>
</protein>
<evidence type="ECO:0000313" key="3">
    <source>
        <dbReference type="Proteomes" id="UP001317532"/>
    </source>
</evidence>
<proteinExistence type="predicted"/>
<evidence type="ECO:0000313" key="2">
    <source>
        <dbReference type="EMBL" id="BDE08244.1"/>
    </source>
</evidence>
<sequence>MQTEPAFIAASATAREQRGQRRDKAEYEHEKSREPIKPQRNMIAE</sequence>
<accession>A0AAN1Y082</accession>
<evidence type="ECO:0000256" key="1">
    <source>
        <dbReference type="SAM" id="MobiDB-lite"/>
    </source>
</evidence>